<evidence type="ECO:0000256" key="4">
    <source>
        <dbReference type="ARBA" id="ARBA00023136"/>
    </source>
</evidence>
<dbReference type="Proteomes" id="UP000245410">
    <property type="component" value="Unassembled WGS sequence"/>
</dbReference>
<reference evidence="8 9" key="1">
    <citation type="submission" date="2018-05" db="EMBL/GenBank/DDBJ databases">
        <title>Micromonospora atacamensis sp. nov., a novel actinobacteria isolated from high altitude Atacama Desert soil.</title>
        <authorList>
            <person name="Carro L."/>
            <person name="Golinska P."/>
            <person name="Klenk H.-P."/>
            <person name="Goodfellow M."/>
        </authorList>
    </citation>
    <scope>NUCLEOTIDE SEQUENCE [LARGE SCALE GENOMIC DNA]</scope>
    <source>
        <strain evidence="8 9">5R2A7</strain>
    </source>
</reference>
<keyword evidence="3 6" id="KW-1133">Transmembrane helix</keyword>
<keyword evidence="9" id="KW-1185">Reference proteome</keyword>
<feature type="transmembrane region" description="Helical" evidence="6">
    <location>
        <begin position="717"/>
        <end position="734"/>
    </location>
</feature>
<dbReference type="GO" id="GO:0016020">
    <property type="term" value="C:membrane"/>
    <property type="evidence" value="ECO:0007669"/>
    <property type="project" value="UniProtKB-SubCell"/>
</dbReference>
<feature type="region of interest" description="Disordered" evidence="5">
    <location>
        <begin position="22"/>
        <end position="278"/>
    </location>
</feature>
<feature type="transmembrane region" description="Helical" evidence="6">
    <location>
        <begin position="351"/>
        <end position="368"/>
    </location>
</feature>
<sequence length="1004" mass="106871">MPARWFASGKEAPHEVQLALPNRDVSAWPPTHVPPARLLSAGRTANSEDRPGSTGPFSSSSTSNSSSQAGHRTSTSPSLTWSSSLPQISSPSIPRTACKRKTNSRHSMRPSGGSLMPEPAVRRCRRLRPRGRRRQRPPRSAHRERWRSPGHPAGKPRRYGQSTAPGGRSPDHRCPDGTFGARCGPTRATLGRPPPRLGGLKIRNVRQPVTPTARDRPGLALAEGAERDRRIGPRGQGSAGRHRSAISAGYSSRNPPPPGPSLENGGPGRVPRRTRGTGVLGTSLLGRLRRRDPGDAVLRRAARLTLVASVIFYVCRYGAGSPMLATYGLFGVVAAGSFAQLPGPAPQRARILVTSLPVVWALIAAGTLLAWSTWAAAVGMLVIGFVVAFAGVGNPRLVGLGSAFQLFYILASFPPYQPDTLPERLAGVTLAIVVLAVAEVFLWPDPVPVTYRQRLAEAADGVAAFLDFTAEALTDPNGGRDTRRERAYAAVDGLALGRNSPAWAPTAAGARDRALRICAAALREVLAEADRLAADTPPEPIPDLAAARLLRSCAETTRAAGQSLSPGAPSVNLGEVDAAIGRAEVAYPVGEGDGRDAPDVPRLCRDATALALADQVRVLAVGARVANGSRLNGEDAYSGLFDYARHGPWTLYWRQFRSHLAPRSAYLHSSLRLAVALAVARVAAGVFQLTHGFWVLLATLTVLRTSAADTRTALRPAVLGTIAGAVVSGGLMLVVQEPIVYAVALPFTLMLAFGVGRLLGPVWQQALFTVLLTFVFAQLAPEGWRLAEARLVDVVLGAVIGVLAGVAMWPRGASRDLRRNAARYLTASADVVEQTVQAVLGGPPPDQALDRVRRSTILVDSSYCQYHSERQDPASRRVNWDAVLSAGNRAVPAAESLLRRNPPGCLAGWPAAAALLRDSAGQLRSGYDDLADEVEHGRPSGPVPVPADCVHELDRIRPVLGEVGSQSSVRHLVEVDRWLGGLADSLSRIRPPADGESVSRERKW</sequence>
<comment type="caution">
    <text evidence="8">The sequence shown here is derived from an EMBL/GenBank/DDBJ whole genome shotgun (WGS) entry which is preliminary data.</text>
</comment>
<feature type="transmembrane region" description="Helical" evidence="6">
    <location>
        <begin position="374"/>
        <end position="392"/>
    </location>
</feature>
<evidence type="ECO:0000313" key="9">
    <source>
        <dbReference type="Proteomes" id="UP000245410"/>
    </source>
</evidence>
<evidence type="ECO:0000256" key="3">
    <source>
        <dbReference type="ARBA" id="ARBA00022989"/>
    </source>
</evidence>
<keyword evidence="4 6" id="KW-0472">Membrane</keyword>
<feature type="transmembrane region" description="Helical" evidence="6">
    <location>
        <begin position="425"/>
        <end position="444"/>
    </location>
</feature>
<keyword evidence="2 6" id="KW-0812">Transmembrane</keyword>
<organism evidence="8 9">
    <name type="scientific">Micromonospora acroterricola</name>
    <dbReference type="NCBI Taxonomy" id="2202421"/>
    <lineage>
        <taxon>Bacteria</taxon>
        <taxon>Bacillati</taxon>
        <taxon>Actinomycetota</taxon>
        <taxon>Actinomycetes</taxon>
        <taxon>Micromonosporales</taxon>
        <taxon>Micromonosporaceae</taxon>
        <taxon>Micromonospora</taxon>
    </lineage>
</organism>
<dbReference type="InterPro" id="IPR049453">
    <property type="entry name" value="Memb_transporter_dom"/>
</dbReference>
<feature type="transmembrane region" description="Helical" evidence="6">
    <location>
        <begin position="739"/>
        <end position="756"/>
    </location>
</feature>
<evidence type="ECO:0000256" key="6">
    <source>
        <dbReference type="SAM" id="Phobius"/>
    </source>
</evidence>
<evidence type="ECO:0000313" key="8">
    <source>
        <dbReference type="EMBL" id="PWR08115.1"/>
    </source>
</evidence>
<evidence type="ECO:0000256" key="1">
    <source>
        <dbReference type="ARBA" id="ARBA00004141"/>
    </source>
</evidence>
<feature type="domain" description="Integral membrane bound transporter" evidence="7">
    <location>
        <begin position="682"/>
        <end position="803"/>
    </location>
</feature>
<feature type="transmembrane region" description="Helical" evidence="6">
    <location>
        <begin position="673"/>
        <end position="697"/>
    </location>
</feature>
<name>A0A317D695_9ACTN</name>
<evidence type="ECO:0000256" key="5">
    <source>
        <dbReference type="SAM" id="MobiDB-lite"/>
    </source>
</evidence>
<feature type="compositionally biased region" description="Basic residues" evidence="5">
    <location>
        <begin position="97"/>
        <end position="108"/>
    </location>
</feature>
<feature type="compositionally biased region" description="Low complexity" evidence="5">
    <location>
        <begin position="52"/>
        <end position="94"/>
    </location>
</feature>
<dbReference type="Pfam" id="PF13515">
    <property type="entry name" value="FUSC_2"/>
    <property type="match status" value="1"/>
</dbReference>
<dbReference type="EMBL" id="QGKR01000207">
    <property type="protein sequence ID" value="PWR08115.1"/>
    <property type="molecule type" value="Genomic_DNA"/>
</dbReference>
<comment type="subcellular location">
    <subcellularLocation>
        <location evidence="1">Membrane</location>
        <topology evidence="1">Multi-pass membrane protein</topology>
    </subcellularLocation>
</comment>
<feature type="transmembrane region" description="Helical" evidence="6">
    <location>
        <begin position="397"/>
        <end position="413"/>
    </location>
</feature>
<dbReference type="AlphaFoldDB" id="A0A317D695"/>
<feature type="transmembrane region" description="Helical" evidence="6">
    <location>
        <begin position="762"/>
        <end position="779"/>
    </location>
</feature>
<protein>
    <submittedName>
        <fullName evidence="8">FUSC family protein</fullName>
    </submittedName>
</protein>
<evidence type="ECO:0000259" key="7">
    <source>
        <dbReference type="Pfam" id="PF13515"/>
    </source>
</evidence>
<evidence type="ECO:0000256" key="2">
    <source>
        <dbReference type="ARBA" id="ARBA00022692"/>
    </source>
</evidence>
<accession>A0A317D695</accession>
<feature type="transmembrane region" description="Helical" evidence="6">
    <location>
        <begin position="791"/>
        <end position="809"/>
    </location>
</feature>
<feature type="compositionally biased region" description="Basic residues" evidence="5">
    <location>
        <begin position="122"/>
        <end position="140"/>
    </location>
</feature>
<proteinExistence type="predicted"/>
<feature type="transmembrane region" description="Helical" evidence="6">
    <location>
        <begin position="320"/>
        <end position="339"/>
    </location>
</feature>
<gene>
    <name evidence="8" type="ORF">DKT68_16890</name>
</gene>